<organism evidence="2 3">
    <name type="scientific">Meloidogyne enterolobii</name>
    <name type="common">Root-knot nematode worm</name>
    <name type="synonym">Meloidogyne mayaguensis</name>
    <dbReference type="NCBI Taxonomy" id="390850"/>
    <lineage>
        <taxon>Eukaryota</taxon>
        <taxon>Metazoa</taxon>
        <taxon>Ecdysozoa</taxon>
        <taxon>Nematoda</taxon>
        <taxon>Chromadorea</taxon>
        <taxon>Rhabditida</taxon>
        <taxon>Tylenchina</taxon>
        <taxon>Tylenchomorpha</taxon>
        <taxon>Tylenchoidea</taxon>
        <taxon>Meloidogynidae</taxon>
        <taxon>Meloidogyninae</taxon>
        <taxon>Meloidogyne</taxon>
    </lineage>
</organism>
<protein>
    <submittedName>
        <fullName evidence="2">Uncharacterized protein</fullName>
    </submittedName>
</protein>
<evidence type="ECO:0000313" key="2">
    <source>
        <dbReference type="EMBL" id="CAD2186385.1"/>
    </source>
</evidence>
<evidence type="ECO:0000313" key="3">
    <source>
        <dbReference type="Proteomes" id="UP000580250"/>
    </source>
</evidence>
<keyword evidence="1" id="KW-0812">Transmembrane</keyword>
<name>A0A6V7WHF5_MELEN</name>
<gene>
    <name evidence="2" type="ORF">MENT_LOCUS38876</name>
</gene>
<proteinExistence type="predicted"/>
<accession>A0A6V7WHF5</accession>
<feature type="transmembrane region" description="Helical" evidence="1">
    <location>
        <begin position="115"/>
        <end position="135"/>
    </location>
</feature>
<comment type="caution">
    <text evidence="2">The sequence shown here is derived from an EMBL/GenBank/DDBJ whole genome shotgun (WGS) entry which is preliminary data.</text>
</comment>
<reference evidence="2 3" key="1">
    <citation type="submission" date="2020-08" db="EMBL/GenBank/DDBJ databases">
        <authorList>
            <person name="Koutsovoulos G."/>
            <person name="Danchin GJ E."/>
        </authorList>
    </citation>
    <scope>NUCLEOTIDE SEQUENCE [LARGE SCALE GENOMIC DNA]</scope>
</reference>
<keyword evidence="1" id="KW-1133">Transmembrane helix</keyword>
<dbReference type="EMBL" id="CAJEWN010000585">
    <property type="protein sequence ID" value="CAD2186385.1"/>
    <property type="molecule type" value="Genomic_DNA"/>
</dbReference>
<sequence>MTFQYLTVQLGGRIVRINQLTGETNVIKDVRILNINQDIWDGKLPEFDLQIFRKATISNFTDQHLDLLELMHAFRAARLTDSRPLEDRQVLLKAYRNPSFPSITNWFKQLDWLKIWTTIVTLILTLKWILSWYYYFQIKLIRKILVRNNPPHPNNINLPILKDIEKTDGKLLKNDGRISNVGERDEEREW</sequence>
<evidence type="ECO:0000256" key="1">
    <source>
        <dbReference type="SAM" id="Phobius"/>
    </source>
</evidence>
<dbReference type="Proteomes" id="UP000580250">
    <property type="component" value="Unassembled WGS sequence"/>
</dbReference>
<keyword evidence="1" id="KW-0472">Membrane</keyword>
<dbReference type="AlphaFoldDB" id="A0A6V7WHF5"/>